<dbReference type="EMBL" id="CM042015">
    <property type="protein sequence ID" value="KAI3708000.1"/>
    <property type="molecule type" value="Genomic_DNA"/>
</dbReference>
<reference evidence="2" key="1">
    <citation type="journal article" date="2022" name="Mol. Ecol. Resour.">
        <title>The genomes of chicory, endive, great burdock and yacon provide insights into Asteraceae palaeo-polyploidization history and plant inulin production.</title>
        <authorList>
            <person name="Fan W."/>
            <person name="Wang S."/>
            <person name="Wang H."/>
            <person name="Wang A."/>
            <person name="Jiang F."/>
            <person name="Liu H."/>
            <person name="Zhao H."/>
            <person name="Xu D."/>
            <person name="Zhang Y."/>
        </authorList>
    </citation>
    <scope>NUCLEOTIDE SEQUENCE [LARGE SCALE GENOMIC DNA]</scope>
    <source>
        <strain evidence="2">cv. Punajuju</strain>
    </source>
</reference>
<organism evidence="1 2">
    <name type="scientific">Cichorium intybus</name>
    <name type="common">Chicory</name>
    <dbReference type="NCBI Taxonomy" id="13427"/>
    <lineage>
        <taxon>Eukaryota</taxon>
        <taxon>Viridiplantae</taxon>
        <taxon>Streptophyta</taxon>
        <taxon>Embryophyta</taxon>
        <taxon>Tracheophyta</taxon>
        <taxon>Spermatophyta</taxon>
        <taxon>Magnoliopsida</taxon>
        <taxon>eudicotyledons</taxon>
        <taxon>Gunneridae</taxon>
        <taxon>Pentapetalae</taxon>
        <taxon>asterids</taxon>
        <taxon>campanulids</taxon>
        <taxon>Asterales</taxon>
        <taxon>Asteraceae</taxon>
        <taxon>Cichorioideae</taxon>
        <taxon>Cichorieae</taxon>
        <taxon>Cichoriinae</taxon>
        <taxon>Cichorium</taxon>
    </lineage>
</organism>
<name>A0ACB9AED5_CICIN</name>
<evidence type="ECO:0000313" key="1">
    <source>
        <dbReference type="EMBL" id="KAI3708000.1"/>
    </source>
</evidence>
<gene>
    <name evidence="1" type="ORF">L2E82_36989</name>
</gene>
<accession>A0ACB9AED5</accession>
<comment type="caution">
    <text evidence="1">The sequence shown here is derived from an EMBL/GenBank/DDBJ whole genome shotgun (WGS) entry which is preliminary data.</text>
</comment>
<keyword evidence="2" id="KW-1185">Reference proteome</keyword>
<reference evidence="1 2" key="2">
    <citation type="journal article" date="2022" name="Mol. Ecol. Resour.">
        <title>The genomes of chicory, endive, great burdock and yacon provide insights into Asteraceae paleo-polyploidization history and plant inulin production.</title>
        <authorList>
            <person name="Fan W."/>
            <person name="Wang S."/>
            <person name="Wang H."/>
            <person name="Wang A."/>
            <person name="Jiang F."/>
            <person name="Liu H."/>
            <person name="Zhao H."/>
            <person name="Xu D."/>
            <person name="Zhang Y."/>
        </authorList>
    </citation>
    <scope>NUCLEOTIDE SEQUENCE [LARGE SCALE GENOMIC DNA]</scope>
    <source>
        <strain evidence="2">cv. Punajuju</strain>
        <tissue evidence="1">Leaves</tissue>
    </source>
</reference>
<proteinExistence type="predicted"/>
<sequence>MLMEKDVGDGVEDVVGGDAVVGDIVRWRRCQVAEDAMLSYGGEVAGVAAMRERCRMQIRMDRDDGGGLQQGVKE</sequence>
<protein>
    <submittedName>
        <fullName evidence="1">Uncharacterized protein</fullName>
    </submittedName>
</protein>
<evidence type="ECO:0000313" key="2">
    <source>
        <dbReference type="Proteomes" id="UP001055811"/>
    </source>
</evidence>
<dbReference type="Proteomes" id="UP001055811">
    <property type="component" value="Linkage Group LG07"/>
</dbReference>